<gene>
    <name evidence="1" type="ORF">DPV69_05990</name>
</gene>
<dbReference type="SUPFAM" id="SSF54427">
    <property type="entry name" value="NTF2-like"/>
    <property type="match status" value="1"/>
</dbReference>
<reference evidence="1 2" key="1">
    <citation type="submission" date="2018-06" db="EMBL/GenBank/DDBJ databases">
        <title>Pedobacter endophyticus sp. nov., an endophytic bacterium isolated from a leaf of Triticum aestivum.</title>
        <authorList>
            <person name="Zhang L."/>
        </authorList>
    </citation>
    <scope>NUCLEOTIDE SEQUENCE [LARGE SCALE GENOMIC DNA]</scope>
    <source>
        <strain evidence="1 2">CM134L-2</strain>
    </source>
</reference>
<name>A0A451GDD7_9SPHI</name>
<dbReference type="OrthoDB" id="8684708at2"/>
<proteinExistence type="predicted"/>
<organism evidence="1 2">
    <name type="scientific">Pedobacter chitinilyticus</name>
    <dbReference type="NCBI Taxonomy" id="2233776"/>
    <lineage>
        <taxon>Bacteria</taxon>
        <taxon>Pseudomonadati</taxon>
        <taxon>Bacteroidota</taxon>
        <taxon>Sphingobacteriia</taxon>
        <taxon>Sphingobacteriales</taxon>
        <taxon>Sphingobacteriaceae</taxon>
        <taxon>Pedobacter</taxon>
    </lineage>
</organism>
<dbReference type="RefSeq" id="WP_113646359.1">
    <property type="nucleotide sequence ID" value="NZ_QMHN01000001.1"/>
</dbReference>
<dbReference type="Gene3D" id="3.10.450.50">
    <property type="match status" value="1"/>
</dbReference>
<dbReference type="AlphaFoldDB" id="A0A451GDD7"/>
<dbReference type="EMBL" id="SAYW01000001">
    <property type="protein sequence ID" value="RWU10879.1"/>
    <property type="molecule type" value="Genomic_DNA"/>
</dbReference>
<protein>
    <submittedName>
        <fullName evidence="1">Nuclear transport factor 2 family protein</fullName>
    </submittedName>
</protein>
<dbReference type="Proteomes" id="UP000284120">
    <property type="component" value="Unassembled WGS sequence"/>
</dbReference>
<evidence type="ECO:0000313" key="2">
    <source>
        <dbReference type="Proteomes" id="UP000284120"/>
    </source>
</evidence>
<dbReference type="InterPro" id="IPR032710">
    <property type="entry name" value="NTF2-like_dom_sf"/>
</dbReference>
<sequence length="107" mass="11998">MNLPKVITDLISAQNSFNSIAYTNCFSENAVVFDEGKTHQGKQDIQHWIEESNKNYRSVMKPLAYTENDTSSILTAECSGTFDGSPITLKFHFDIVDGKIEYLKVTG</sequence>
<comment type="caution">
    <text evidence="1">The sequence shown here is derived from an EMBL/GenBank/DDBJ whole genome shotgun (WGS) entry which is preliminary data.</text>
</comment>
<accession>A0A451GDD7</accession>
<keyword evidence="2" id="KW-1185">Reference proteome</keyword>
<evidence type="ECO:0000313" key="1">
    <source>
        <dbReference type="EMBL" id="RWU10879.1"/>
    </source>
</evidence>